<accession>A0A7W0CLW1</accession>
<proteinExistence type="predicted"/>
<comment type="caution">
    <text evidence="2">The sequence shown here is derived from an EMBL/GenBank/DDBJ whole genome shotgun (WGS) entry which is preliminary data.</text>
</comment>
<name>A0A7W0CLW1_9ACTN</name>
<dbReference type="InterPro" id="IPR000772">
    <property type="entry name" value="Ricin_B_lectin"/>
</dbReference>
<feature type="domain" description="Ricin B lectin" evidence="1">
    <location>
        <begin position="95"/>
        <end position="171"/>
    </location>
</feature>
<evidence type="ECO:0000313" key="3">
    <source>
        <dbReference type="Proteomes" id="UP000530928"/>
    </source>
</evidence>
<dbReference type="SUPFAM" id="SSF50370">
    <property type="entry name" value="Ricin B-like lectins"/>
    <property type="match status" value="1"/>
</dbReference>
<protein>
    <recommendedName>
        <fullName evidence="1">Ricin B lectin domain-containing protein</fullName>
    </recommendedName>
</protein>
<sequence>MLPRVTGVVVLLAALAYWQLDLREGEPVRRAGAVLSGYLQGELAAGGIFSKGPGGLDARNRVLDVAEWGTGDGSRVHLWSFRVPGAMDHPNGVENQRWKVRQAQGSTISLENVLAAGKCLDAVGGAVVINACSAAPTQRWVLALREDGWLSLRNLAAGRCLEVTRGEWGNGIAPRLAPCGYAWQQAWL</sequence>
<dbReference type="InterPro" id="IPR035992">
    <property type="entry name" value="Ricin_B-like_lectins"/>
</dbReference>
<dbReference type="Proteomes" id="UP000530928">
    <property type="component" value="Unassembled WGS sequence"/>
</dbReference>
<organism evidence="2 3">
    <name type="scientific">Nonomuraea soli</name>
    <dbReference type="NCBI Taxonomy" id="1032476"/>
    <lineage>
        <taxon>Bacteria</taxon>
        <taxon>Bacillati</taxon>
        <taxon>Actinomycetota</taxon>
        <taxon>Actinomycetes</taxon>
        <taxon>Streptosporangiales</taxon>
        <taxon>Streptosporangiaceae</taxon>
        <taxon>Nonomuraea</taxon>
    </lineage>
</organism>
<reference evidence="2 3" key="1">
    <citation type="submission" date="2020-07" db="EMBL/GenBank/DDBJ databases">
        <title>Genomic Encyclopedia of Type Strains, Phase IV (KMG-IV): sequencing the most valuable type-strain genomes for metagenomic binning, comparative biology and taxonomic classification.</title>
        <authorList>
            <person name="Goeker M."/>
        </authorList>
    </citation>
    <scope>NUCLEOTIDE SEQUENCE [LARGE SCALE GENOMIC DNA]</scope>
    <source>
        <strain evidence="2 3">DSM 45533</strain>
    </source>
</reference>
<evidence type="ECO:0000259" key="1">
    <source>
        <dbReference type="Pfam" id="PF14200"/>
    </source>
</evidence>
<dbReference type="PROSITE" id="PS50231">
    <property type="entry name" value="RICIN_B_LECTIN"/>
    <property type="match status" value="1"/>
</dbReference>
<dbReference type="Pfam" id="PF14200">
    <property type="entry name" value="RicinB_lectin_2"/>
    <property type="match status" value="1"/>
</dbReference>
<keyword evidence="3" id="KW-1185">Reference proteome</keyword>
<dbReference type="RefSeq" id="WP_181612242.1">
    <property type="nucleotide sequence ID" value="NZ_BAABAM010000017.1"/>
</dbReference>
<gene>
    <name evidence="2" type="ORF">HNR30_004790</name>
</gene>
<evidence type="ECO:0000313" key="2">
    <source>
        <dbReference type="EMBL" id="MBA2893429.1"/>
    </source>
</evidence>
<dbReference type="AlphaFoldDB" id="A0A7W0CLW1"/>
<dbReference type="CDD" id="cd00161">
    <property type="entry name" value="beta-trefoil_Ricin-like"/>
    <property type="match status" value="1"/>
</dbReference>
<dbReference type="Gene3D" id="2.80.10.50">
    <property type="match status" value="1"/>
</dbReference>
<dbReference type="EMBL" id="JACDUR010000005">
    <property type="protein sequence ID" value="MBA2893429.1"/>
    <property type="molecule type" value="Genomic_DNA"/>
</dbReference>